<proteinExistence type="predicted"/>
<feature type="non-terminal residue" evidence="1">
    <location>
        <position position="1"/>
    </location>
</feature>
<dbReference type="EMBL" id="JXTB01000295">
    <property type="protein sequence ID" value="PON47363.1"/>
    <property type="molecule type" value="Genomic_DNA"/>
</dbReference>
<dbReference type="OrthoDB" id="4062651at2759"/>
<sequence length="65" mass="7404">IRKNLNKEFPLKPNSRQFKFSELVSITNNFSFLIGEEGFGKVYRGILSDGTRVALFIIKARLQGV</sequence>
<dbReference type="AlphaFoldDB" id="A0A2P5BEZ4"/>
<keyword evidence="1" id="KW-0808">Transferase</keyword>
<name>A0A2P5BEZ4_PARAD</name>
<dbReference type="STRING" id="3476.A0A2P5BEZ4"/>
<dbReference type="InterPro" id="IPR011009">
    <property type="entry name" value="Kinase-like_dom_sf"/>
</dbReference>
<keyword evidence="2" id="KW-1185">Reference proteome</keyword>
<dbReference type="SUPFAM" id="SSF56112">
    <property type="entry name" value="Protein kinase-like (PK-like)"/>
    <property type="match status" value="1"/>
</dbReference>
<comment type="caution">
    <text evidence="1">The sequence shown here is derived from an EMBL/GenBank/DDBJ whole genome shotgun (WGS) entry which is preliminary data.</text>
</comment>
<reference evidence="2" key="1">
    <citation type="submission" date="2016-06" db="EMBL/GenBank/DDBJ databases">
        <title>Parallel loss of symbiosis genes in relatives of nitrogen-fixing non-legume Parasponia.</title>
        <authorList>
            <person name="Van Velzen R."/>
            <person name="Holmer R."/>
            <person name="Bu F."/>
            <person name="Rutten L."/>
            <person name="Van Zeijl A."/>
            <person name="Liu W."/>
            <person name="Santuari L."/>
            <person name="Cao Q."/>
            <person name="Sharma T."/>
            <person name="Shen D."/>
            <person name="Roswanjaya Y."/>
            <person name="Wardhani T."/>
            <person name="Kalhor M.S."/>
            <person name="Jansen J."/>
            <person name="Van den Hoogen J."/>
            <person name="Gungor B."/>
            <person name="Hartog M."/>
            <person name="Hontelez J."/>
            <person name="Verver J."/>
            <person name="Yang W.-C."/>
            <person name="Schijlen E."/>
            <person name="Repin R."/>
            <person name="Schilthuizen M."/>
            <person name="Schranz E."/>
            <person name="Heidstra R."/>
            <person name="Miyata K."/>
            <person name="Fedorova E."/>
            <person name="Kohlen W."/>
            <person name="Bisseling T."/>
            <person name="Smit S."/>
            <person name="Geurts R."/>
        </authorList>
    </citation>
    <scope>NUCLEOTIDE SEQUENCE [LARGE SCALE GENOMIC DNA]</scope>
    <source>
        <strain evidence="2">cv. WU1-14</strain>
    </source>
</reference>
<evidence type="ECO:0000313" key="1">
    <source>
        <dbReference type="EMBL" id="PON47363.1"/>
    </source>
</evidence>
<gene>
    <name evidence="1" type="ORF">PanWU01x14_244470</name>
</gene>
<keyword evidence="1" id="KW-0418">Kinase</keyword>
<dbReference type="Proteomes" id="UP000237105">
    <property type="component" value="Unassembled WGS sequence"/>
</dbReference>
<accession>A0A2P5BEZ4</accession>
<protein>
    <submittedName>
        <fullName evidence="1">Protein kinase-like domain containing protein</fullName>
    </submittedName>
</protein>
<evidence type="ECO:0000313" key="2">
    <source>
        <dbReference type="Proteomes" id="UP000237105"/>
    </source>
</evidence>
<dbReference type="Gene3D" id="3.30.200.20">
    <property type="entry name" value="Phosphorylase Kinase, domain 1"/>
    <property type="match status" value="1"/>
</dbReference>
<organism evidence="1 2">
    <name type="scientific">Parasponia andersonii</name>
    <name type="common">Sponia andersonii</name>
    <dbReference type="NCBI Taxonomy" id="3476"/>
    <lineage>
        <taxon>Eukaryota</taxon>
        <taxon>Viridiplantae</taxon>
        <taxon>Streptophyta</taxon>
        <taxon>Embryophyta</taxon>
        <taxon>Tracheophyta</taxon>
        <taxon>Spermatophyta</taxon>
        <taxon>Magnoliopsida</taxon>
        <taxon>eudicotyledons</taxon>
        <taxon>Gunneridae</taxon>
        <taxon>Pentapetalae</taxon>
        <taxon>rosids</taxon>
        <taxon>fabids</taxon>
        <taxon>Rosales</taxon>
        <taxon>Cannabaceae</taxon>
        <taxon>Parasponia</taxon>
    </lineage>
</organism>
<dbReference type="GO" id="GO:0016301">
    <property type="term" value="F:kinase activity"/>
    <property type="evidence" value="ECO:0007669"/>
    <property type="project" value="UniProtKB-KW"/>
</dbReference>